<evidence type="ECO:0000313" key="14">
    <source>
        <dbReference type="Proteomes" id="UP001257234"/>
    </source>
</evidence>
<evidence type="ECO:0000256" key="4">
    <source>
        <dbReference type="ARBA" id="ARBA00012574"/>
    </source>
</evidence>
<keyword evidence="7" id="KW-0378">Hydrolase</keyword>
<dbReference type="SMART" id="SM01011">
    <property type="entry name" value="AMP_N"/>
    <property type="match status" value="1"/>
</dbReference>
<dbReference type="Gene3D" id="3.40.350.10">
    <property type="entry name" value="Creatinase/prolidase N-terminal domain"/>
    <property type="match status" value="1"/>
</dbReference>
<keyword evidence="13" id="KW-0031">Aminopeptidase</keyword>
<evidence type="ECO:0000313" key="13">
    <source>
        <dbReference type="EMBL" id="MDR5589911.1"/>
    </source>
</evidence>
<dbReference type="InterPro" id="IPR052433">
    <property type="entry name" value="X-Pro_dipept-like"/>
</dbReference>
<keyword evidence="11" id="KW-0732">Signal</keyword>
<evidence type="ECO:0000256" key="3">
    <source>
        <dbReference type="ARBA" id="ARBA00008766"/>
    </source>
</evidence>
<name>A0ABU1ENI3_9FLAO</name>
<evidence type="ECO:0000259" key="12">
    <source>
        <dbReference type="SMART" id="SM01011"/>
    </source>
</evidence>
<evidence type="ECO:0000256" key="9">
    <source>
        <dbReference type="ARBA" id="ARBA00023211"/>
    </source>
</evidence>
<comment type="similarity">
    <text evidence="3 10">Belongs to the peptidase M24B family.</text>
</comment>
<dbReference type="Proteomes" id="UP001257234">
    <property type="component" value="Unassembled WGS sequence"/>
</dbReference>
<dbReference type="InterPro" id="IPR036005">
    <property type="entry name" value="Creatinase/aminopeptidase-like"/>
</dbReference>
<dbReference type="SUPFAM" id="SSF53092">
    <property type="entry name" value="Creatinase/prolidase N-terminal domain"/>
    <property type="match status" value="1"/>
</dbReference>
<sequence length="489" mass="54757">MKNLFIISFIFLSISVFAQNGTPEDYLSSEFHKSRREALRAKMPANSVAVFFANPVRNRANDVDFVYHQDPDFYYLTGYKEPHAVLVIFSEEQQGENGNYDEMLYVQEKNPRAEMWTGYRLGVEGAKEDLGFSTVFNGKEFLNNDIDFSQFESVLHKPFSNDYRDSRDPADLASLIETFKNQVNVKTINSKSTGPLGVEVKQDVSPESEVSIDTESLRTFMGELRQIKTPEEMKLLKKAVRISAMGQVEVMKAMHPGMSETEVQGLHEYVYKKYGSEYEGYPSIVGAGNNGCVLHYIENNKTKLEQDLVLMDLGAEYHGYTADVTRTIPANGKFNTEQKAIYDLVYEAQEAGIAAAVVGNNSSDTHKAGLEIINQGLADLGIIASPEAKHMYFPHGTSHHIGLDVHDLNSRGSFQPNMVITVEPGIYIPEGSDCDEKWWGIAVRIEDDILITENGPVNLSAEAPRKSEEIEAMMKKPSVFDELELPALD</sequence>
<dbReference type="InterPro" id="IPR029149">
    <property type="entry name" value="Creatin/AminoP/Spt16_N"/>
</dbReference>
<proteinExistence type="inferred from homology"/>
<dbReference type="GO" id="GO:0004177">
    <property type="term" value="F:aminopeptidase activity"/>
    <property type="evidence" value="ECO:0007669"/>
    <property type="project" value="UniProtKB-KW"/>
</dbReference>
<comment type="cofactor">
    <cofactor evidence="2">
        <name>Mn(2+)</name>
        <dbReference type="ChEBI" id="CHEBI:29035"/>
    </cofactor>
</comment>
<gene>
    <name evidence="13" type="ORF">RE431_04640</name>
</gene>
<keyword evidence="8" id="KW-0482">Metalloprotease</keyword>
<comment type="caution">
    <text evidence="13">The sequence shown here is derived from an EMBL/GenBank/DDBJ whole genome shotgun (WGS) entry which is preliminary data.</text>
</comment>
<dbReference type="Pfam" id="PF05195">
    <property type="entry name" value="AMP_N"/>
    <property type="match status" value="1"/>
</dbReference>
<dbReference type="CDD" id="cd01087">
    <property type="entry name" value="Prolidase"/>
    <property type="match status" value="1"/>
</dbReference>
<reference evidence="14" key="1">
    <citation type="submission" date="2023-07" db="EMBL/GenBank/DDBJ databases">
        <title>Christiangramia sp. SM2212., a novel bacterium of the family Flavobacteriaceae isolated from the sea sediment.</title>
        <authorList>
            <person name="Wang J."/>
            <person name="Zhang X."/>
        </authorList>
    </citation>
    <scope>NUCLEOTIDE SEQUENCE [LARGE SCALE GENOMIC DNA]</scope>
    <source>
        <strain evidence="14">SM2212</strain>
    </source>
</reference>
<comment type="catalytic activity">
    <reaction evidence="1">
        <text>Release of any N-terminal amino acid, including proline, that is linked to proline, even from a dipeptide or tripeptide.</text>
        <dbReference type="EC" id="3.4.11.9"/>
    </reaction>
</comment>
<feature type="chain" id="PRO_5045566780" description="Xaa-Pro aminopeptidase" evidence="11">
    <location>
        <begin position="19"/>
        <end position="489"/>
    </location>
</feature>
<dbReference type="InterPro" id="IPR000994">
    <property type="entry name" value="Pept_M24"/>
</dbReference>
<keyword evidence="6 10" id="KW-0479">Metal-binding</keyword>
<evidence type="ECO:0000256" key="11">
    <source>
        <dbReference type="SAM" id="SignalP"/>
    </source>
</evidence>
<dbReference type="PANTHER" id="PTHR43226:SF4">
    <property type="entry name" value="XAA-PRO AMINOPEPTIDASE 3"/>
    <property type="match status" value="1"/>
</dbReference>
<evidence type="ECO:0000256" key="6">
    <source>
        <dbReference type="ARBA" id="ARBA00022723"/>
    </source>
</evidence>
<feature type="domain" description="Aminopeptidase P N-terminal" evidence="12">
    <location>
        <begin position="27"/>
        <end position="173"/>
    </location>
</feature>
<evidence type="ECO:0000256" key="7">
    <source>
        <dbReference type="ARBA" id="ARBA00022801"/>
    </source>
</evidence>
<feature type="signal peptide" evidence="11">
    <location>
        <begin position="1"/>
        <end position="18"/>
    </location>
</feature>
<dbReference type="PANTHER" id="PTHR43226">
    <property type="entry name" value="XAA-PRO AMINOPEPTIDASE 3"/>
    <property type="match status" value="1"/>
</dbReference>
<dbReference type="Gene3D" id="3.90.230.10">
    <property type="entry name" value="Creatinase/methionine aminopeptidase superfamily"/>
    <property type="match status" value="1"/>
</dbReference>
<evidence type="ECO:0000256" key="5">
    <source>
        <dbReference type="ARBA" id="ARBA00022670"/>
    </source>
</evidence>
<evidence type="ECO:0000256" key="8">
    <source>
        <dbReference type="ARBA" id="ARBA00023049"/>
    </source>
</evidence>
<keyword evidence="14" id="KW-1185">Reference proteome</keyword>
<keyword evidence="5" id="KW-0645">Protease</keyword>
<accession>A0ABU1ENI3</accession>
<dbReference type="EC" id="3.4.11.9" evidence="4"/>
<dbReference type="InterPro" id="IPR007865">
    <property type="entry name" value="Aminopep_P_N"/>
</dbReference>
<evidence type="ECO:0000256" key="2">
    <source>
        <dbReference type="ARBA" id="ARBA00001936"/>
    </source>
</evidence>
<protein>
    <recommendedName>
        <fullName evidence="4">Xaa-Pro aminopeptidase</fullName>
        <ecNumber evidence="4">3.4.11.9</ecNumber>
    </recommendedName>
</protein>
<dbReference type="PROSITE" id="PS00491">
    <property type="entry name" value="PROLINE_PEPTIDASE"/>
    <property type="match status" value="1"/>
</dbReference>
<keyword evidence="9" id="KW-0464">Manganese</keyword>
<evidence type="ECO:0000256" key="10">
    <source>
        <dbReference type="RuleBase" id="RU000590"/>
    </source>
</evidence>
<evidence type="ECO:0000256" key="1">
    <source>
        <dbReference type="ARBA" id="ARBA00001424"/>
    </source>
</evidence>
<dbReference type="SUPFAM" id="SSF55920">
    <property type="entry name" value="Creatinase/aminopeptidase"/>
    <property type="match status" value="1"/>
</dbReference>
<dbReference type="Pfam" id="PF00557">
    <property type="entry name" value="Peptidase_M24"/>
    <property type="match status" value="1"/>
</dbReference>
<dbReference type="InterPro" id="IPR001131">
    <property type="entry name" value="Peptidase_M24B_aminopep-P_CS"/>
</dbReference>
<organism evidence="13 14">
    <name type="scientific">Christiangramia sediminicola</name>
    <dbReference type="NCBI Taxonomy" id="3073267"/>
    <lineage>
        <taxon>Bacteria</taxon>
        <taxon>Pseudomonadati</taxon>
        <taxon>Bacteroidota</taxon>
        <taxon>Flavobacteriia</taxon>
        <taxon>Flavobacteriales</taxon>
        <taxon>Flavobacteriaceae</taxon>
        <taxon>Christiangramia</taxon>
    </lineage>
</organism>
<dbReference type="RefSeq" id="WP_309560798.1">
    <property type="nucleotide sequence ID" value="NZ_JAVJIU010000002.1"/>
</dbReference>
<dbReference type="EMBL" id="JAVJIU010000002">
    <property type="protein sequence ID" value="MDR5589911.1"/>
    <property type="molecule type" value="Genomic_DNA"/>
</dbReference>